<organism evidence="2 3">
    <name type="scientific">Mucilaginibacter gynuensis</name>
    <dbReference type="NCBI Taxonomy" id="1302236"/>
    <lineage>
        <taxon>Bacteria</taxon>
        <taxon>Pseudomonadati</taxon>
        <taxon>Bacteroidota</taxon>
        <taxon>Sphingobacteriia</taxon>
        <taxon>Sphingobacteriales</taxon>
        <taxon>Sphingobacteriaceae</taxon>
        <taxon>Mucilaginibacter</taxon>
    </lineage>
</organism>
<keyword evidence="1" id="KW-1133">Transmembrane helix</keyword>
<dbReference type="Proteomes" id="UP001500582">
    <property type="component" value="Unassembled WGS sequence"/>
</dbReference>
<gene>
    <name evidence="2" type="ORF">GCM10023149_11040</name>
</gene>
<keyword evidence="3" id="KW-1185">Reference proteome</keyword>
<keyword evidence="1" id="KW-0472">Membrane</keyword>
<evidence type="ECO:0000313" key="2">
    <source>
        <dbReference type="EMBL" id="GAA4314773.1"/>
    </source>
</evidence>
<name>A0ABP8G0X0_9SPHI</name>
<keyword evidence="1" id="KW-0812">Transmembrane</keyword>
<proteinExistence type="predicted"/>
<evidence type="ECO:0000313" key="3">
    <source>
        <dbReference type="Proteomes" id="UP001500582"/>
    </source>
</evidence>
<evidence type="ECO:0000256" key="1">
    <source>
        <dbReference type="SAM" id="Phobius"/>
    </source>
</evidence>
<sequence length="99" mass="11113">MLKNRNLLIAASIVLFLLVNARPYWSSVLSLSSIVGIVGLIATVLLVFVISGVLAIAIFYESHFLIKEQFQNKPRFWLVVIMVVSLSSVIWKLFSVSNF</sequence>
<feature type="transmembrane region" description="Helical" evidence="1">
    <location>
        <begin position="31"/>
        <end position="60"/>
    </location>
</feature>
<accession>A0ABP8G0X0</accession>
<feature type="transmembrane region" description="Helical" evidence="1">
    <location>
        <begin position="76"/>
        <end position="94"/>
    </location>
</feature>
<protein>
    <submittedName>
        <fullName evidence="2">Uncharacterized protein</fullName>
    </submittedName>
</protein>
<reference evidence="3" key="1">
    <citation type="journal article" date="2019" name="Int. J. Syst. Evol. Microbiol.">
        <title>The Global Catalogue of Microorganisms (GCM) 10K type strain sequencing project: providing services to taxonomists for standard genome sequencing and annotation.</title>
        <authorList>
            <consortium name="The Broad Institute Genomics Platform"/>
            <consortium name="The Broad Institute Genome Sequencing Center for Infectious Disease"/>
            <person name="Wu L."/>
            <person name="Ma J."/>
        </authorList>
    </citation>
    <scope>NUCLEOTIDE SEQUENCE [LARGE SCALE GENOMIC DNA]</scope>
    <source>
        <strain evidence="3">JCM 17705</strain>
    </source>
</reference>
<comment type="caution">
    <text evidence="2">The sequence shown here is derived from an EMBL/GenBank/DDBJ whole genome shotgun (WGS) entry which is preliminary data.</text>
</comment>
<dbReference type="EMBL" id="BAABFT010000002">
    <property type="protein sequence ID" value="GAA4314773.1"/>
    <property type="molecule type" value="Genomic_DNA"/>
</dbReference>